<dbReference type="Pfam" id="PF24758">
    <property type="entry name" value="LRR_At5g56370"/>
    <property type="match status" value="1"/>
</dbReference>
<dbReference type="KEGG" id="hvg:123410296"/>
<dbReference type="RefSeq" id="XP_044959152.1">
    <property type="nucleotide sequence ID" value="XM_045103217.1"/>
</dbReference>
<dbReference type="GeneID" id="123410296"/>
<dbReference type="OMA" id="NCEWPTA"/>
<reference evidence="2" key="2">
    <citation type="submission" date="2020-10" db="EMBL/GenBank/DDBJ databases">
        <authorList>
            <person name="Scholz U."/>
            <person name="Mascher M."/>
            <person name="Fiebig A."/>
        </authorList>
    </citation>
    <scope>NUCLEOTIDE SEQUENCE [LARGE SCALE GENOMIC DNA]</scope>
    <source>
        <strain evidence="2">cv. Morex</strain>
    </source>
</reference>
<keyword evidence="3" id="KW-1185">Reference proteome</keyword>
<dbReference type="PANTHER" id="PTHR32141:SF176">
    <property type="entry name" value="FBD DOMAIN-CONTAINING PROTEIN"/>
    <property type="match status" value="1"/>
</dbReference>
<dbReference type="InterPro" id="IPR055302">
    <property type="entry name" value="F-box_dom-containing"/>
</dbReference>
<gene>
    <name evidence="2" type="primary">LOC123410296</name>
</gene>
<name>A0A8I6YKB5_HORVV</name>
<protein>
    <recommendedName>
        <fullName evidence="1">F-box/LRR-repeat protein 15/At3g58940/PEG3-like LRR domain-containing protein</fullName>
    </recommendedName>
</protein>
<reference evidence="3" key="1">
    <citation type="journal article" date="2012" name="Nature">
        <title>A physical, genetic and functional sequence assembly of the barley genome.</title>
        <authorList>
            <consortium name="The International Barley Genome Sequencing Consortium"/>
            <person name="Mayer K.F."/>
            <person name="Waugh R."/>
            <person name="Brown J.W."/>
            <person name="Schulman A."/>
            <person name="Langridge P."/>
            <person name="Platzer M."/>
            <person name="Fincher G.B."/>
            <person name="Muehlbauer G.J."/>
            <person name="Sato K."/>
            <person name="Close T.J."/>
            <person name="Wise R.P."/>
            <person name="Stein N."/>
        </authorList>
    </citation>
    <scope>NUCLEOTIDE SEQUENCE [LARGE SCALE GENOMIC DNA]</scope>
    <source>
        <strain evidence="3">cv. Morex</strain>
    </source>
</reference>
<accession>A0A8I6YKB5</accession>
<reference evidence="2" key="3">
    <citation type="submission" date="2022-01" db="UniProtKB">
        <authorList>
            <consortium name="EnsemblPlants"/>
        </authorList>
    </citation>
    <scope>IDENTIFICATION</scope>
    <source>
        <strain evidence="2">subsp. vulgare</strain>
    </source>
</reference>
<evidence type="ECO:0000259" key="1">
    <source>
        <dbReference type="Pfam" id="PF24758"/>
    </source>
</evidence>
<evidence type="ECO:0000313" key="2">
    <source>
        <dbReference type="EnsemblPlants" id="HORVU.MOREX.r3.7HG0720530.1"/>
    </source>
</evidence>
<dbReference type="AlphaFoldDB" id="A0A8I6YKB5"/>
<dbReference type="InterPro" id="IPR032675">
    <property type="entry name" value="LRR_dom_sf"/>
</dbReference>
<dbReference type="Gramene" id="HORVU.MOREX.r3.7HG0720530.1">
    <property type="protein sequence ID" value="HORVU.MOREX.r3.7HG0720530.1"/>
    <property type="gene ID" value="HORVU.MOREX.r3.7HG0720530"/>
</dbReference>
<dbReference type="SUPFAM" id="SSF52047">
    <property type="entry name" value="RNI-like"/>
    <property type="match status" value="1"/>
</dbReference>
<feature type="domain" description="F-box/LRR-repeat protein 15/At3g58940/PEG3-like LRR" evidence="1">
    <location>
        <begin position="105"/>
        <end position="330"/>
    </location>
</feature>
<dbReference type="Gramene" id="HORVU.MOREX.r2.7HG0597500.1">
    <property type="protein sequence ID" value="HORVU.MOREX.r2.7HG0597500.1"/>
    <property type="gene ID" value="HORVU.MOREX.r2.7HG0597500"/>
</dbReference>
<dbReference type="OrthoDB" id="649238at2759"/>
<sequence>MGDGGASHPTRRCNGEDRISALHDDLLGRIITRLPFTEAARTAAFATRWRNVWRSAPLVLRDTDARVPEATRVATVARALADHPGPFRTVSLFRCTAPSLDLELPEWPRILAAKGTENLAFQNKQTQPWTTLPPLPADILRCRSLQGLSLAYWKIPDDLPLAADAFPELRRLGLLWTDTSDQYIHRLLAASPVLEYLGLVLKGKPERVHVRSQSLRCLLLGLCNVEEVTVVDAPLLERVIFFKPPYGGTDCVRFKISSAPKLRVIGYLQPRIHELQIGDTIIKPDTMASPGTVVPSVQILAIKVNFGVFSEVKMLPSFLRCFPNVGTLHIESVPHDASSVTADEPTGEHHAKFWHEASPVESLRLRVRKLFIHKFRGDQNEFEFLKYAAMNARELQALLVVSPDEKSALALAHKVNEMATKLDRPLFQPWTARGLVDSRRLRNVSNSAKVPFLNVDDPFR</sequence>
<evidence type="ECO:0000313" key="3">
    <source>
        <dbReference type="Proteomes" id="UP000011116"/>
    </source>
</evidence>
<proteinExistence type="predicted"/>
<dbReference type="Gene3D" id="3.80.10.10">
    <property type="entry name" value="Ribonuclease Inhibitor"/>
    <property type="match status" value="1"/>
</dbReference>
<dbReference type="InterPro" id="IPR055411">
    <property type="entry name" value="LRR_FXL15/At3g58940/PEG3-like"/>
</dbReference>
<dbReference type="Proteomes" id="UP000011116">
    <property type="component" value="Chromosome 7H"/>
</dbReference>
<dbReference type="InterPro" id="IPR036047">
    <property type="entry name" value="F-box-like_dom_sf"/>
</dbReference>
<organism evidence="2 3">
    <name type="scientific">Hordeum vulgare subsp. vulgare</name>
    <name type="common">Domesticated barley</name>
    <dbReference type="NCBI Taxonomy" id="112509"/>
    <lineage>
        <taxon>Eukaryota</taxon>
        <taxon>Viridiplantae</taxon>
        <taxon>Streptophyta</taxon>
        <taxon>Embryophyta</taxon>
        <taxon>Tracheophyta</taxon>
        <taxon>Spermatophyta</taxon>
        <taxon>Magnoliopsida</taxon>
        <taxon>Liliopsida</taxon>
        <taxon>Poales</taxon>
        <taxon>Poaceae</taxon>
        <taxon>BOP clade</taxon>
        <taxon>Pooideae</taxon>
        <taxon>Triticodae</taxon>
        <taxon>Triticeae</taxon>
        <taxon>Hordeinae</taxon>
        <taxon>Hordeum</taxon>
    </lineage>
</organism>
<dbReference type="SUPFAM" id="SSF81383">
    <property type="entry name" value="F-box domain"/>
    <property type="match status" value="1"/>
</dbReference>
<dbReference type="EnsemblPlants" id="HORVU.MOREX.r3.7HG0720530.1">
    <property type="protein sequence ID" value="HORVU.MOREX.r3.7HG0720530.1"/>
    <property type="gene ID" value="HORVU.MOREX.r3.7HG0720530"/>
</dbReference>
<dbReference type="PANTHER" id="PTHR32141">
    <property type="match status" value="1"/>
</dbReference>